<accession>A0A366XMF9</accession>
<keyword evidence="4" id="KW-1185">Reference proteome</keyword>
<evidence type="ECO:0000313" key="4">
    <source>
        <dbReference type="Proteomes" id="UP000253314"/>
    </source>
</evidence>
<dbReference type="SUPFAM" id="SSF110997">
    <property type="entry name" value="Sporulation related repeat"/>
    <property type="match status" value="1"/>
</dbReference>
<proteinExistence type="predicted"/>
<dbReference type="PROSITE" id="PS51724">
    <property type="entry name" value="SPOR"/>
    <property type="match status" value="1"/>
</dbReference>
<dbReference type="Gene3D" id="3.40.630.40">
    <property type="entry name" value="Zn-dependent exopeptidases"/>
    <property type="match status" value="1"/>
</dbReference>
<protein>
    <submittedName>
        <fullName evidence="3">N-acetylmuramoyl-L-alanine amidase</fullName>
    </submittedName>
</protein>
<dbReference type="InterPro" id="IPR002508">
    <property type="entry name" value="MurNAc-LAA_cat"/>
</dbReference>
<reference evidence="3 4" key="1">
    <citation type="submission" date="2018-07" db="EMBL/GenBank/DDBJ databases">
        <title>Lottiidibacillus patelloidae gen. nov., sp. nov., isolated from the intestinal tract of a marine limpet and the reclassification of B. taeanensis BH030017T, B. algicola KMM 3737T and B. hwajinpoensis SW-72T as genus Lottiidibacillus.</title>
        <authorList>
            <person name="Liu R."/>
            <person name="Huang Z."/>
        </authorList>
    </citation>
    <scope>NUCLEOTIDE SEQUENCE [LARGE SCALE GENOMIC DNA]</scope>
    <source>
        <strain evidence="3 4">BH030017</strain>
    </source>
</reference>
<dbReference type="GO" id="GO:0008745">
    <property type="term" value="F:N-acetylmuramoyl-L-alanine amidase activity"/>
    <property type="evidence" value="ECO:0007669"/>
    <property type="project" value="InterPro"/>
</dbReference>
<dbReference type="InterPro" id="IPR036680">
    <property type="entry name" value="SPOR-like_sf"/>
</dbReference>
<evidence type="ECO:0000256" key="1">
    <source>
        <dbReference type="ARBA" id="ARBA00022801"/>
    </source>
</evidence>
<dbReference type="RefSeq" id="WP_113808479.1">
    <property type="nucleotide sequence ID" value="NZ_QOCW01000042.1"/>
</dbReference>
<dbReference type="GO" id="GO:0030288">
    <property type="term" value="C:outer membrane-bounded periplasmic space"/>
    <property type="evidence" value="ECO:0007669"/>
    <property type="project" value="TreeGrafter"/>
</dbReference>
<dbReference type="InterPro" id="IPR007730">
    <property type="entry name" value="SPOR-like_dom"/>
</dbReference>
<dbReference type="GO" id="GO:0042834">
    <property type="term" value="F:peptidoglycan binding"/>
    <property type="evidence" value="ECO:0007669"/>
    <property type="project" value="InterPro"/>
</dbReference>
<dbReference type="PANTHER" id="PTHR30404:SF0">
    <property type="entry name" value="N-ACETYLMURAMOYL-L-ALANINE AMIDASE AMIC"/>
    <property type="match status" value="1"/>
</dbReference>
<dbReference type="PANTHER" id="PTHR30404">
    <property type="entry name" value="N-ACETYLMURAMOYL-L-ALANINE AMIDASE"/>
    <property type="match status" value="1"/>
</dbReference>
<organism evidence="3 4">
    <name type="scientific">Bacillus taeanensis</name>
    <dbReference type="NCBI Taxonomy" id="273032"/>
    <lineage>
        <taxon>Bacteria</taxon>
        <taxon>Bacillati</taxon>
        <taxon>Bacillota</taxon>
        <taxon>Bacilli</taxon>
        <taxon>Bacillales</taxon>
        <taxon>Bacillaceae</taxon>
        <taxon>Bacillus</taxon>
    </lineage>
</organism>
<name>A0A366XMF9_9BACI</name>
<dbReference type="Proteomes" id="UP000253314">
    <property type="component" value="Unassembled WGS sequence"/>
</dbReference>
<sequence length="228" mass="25510">MILIDPGHGGKDPGAVAFGVKEKDWTLEVSLYQYKRLKALGVPVLLTRDKDVTLIPAERTALVRNSGAVYCISNHFNAGGGTGCEAIYSIFSNDCLARKIGEALEASGMPLRRVFNRKGSGGKDYYYMHRETGHVKTVIIEYGFLDSEHDFNKLDTIEERRRYAEAVVKVMCEWVGVPYREAAVQKGEEPETSGLYKVQVGAFRERTHAERFAAELKKKGIEGFIVRE</sequence>
<dbReference type="SUPFAM" id="SSF53187">
    <property type="entry name" value="Zn-dependent exopeptidases"/>
    <property type="match status" value="1"/>
</dbReference>
<dbReference type="GO" id="GO:0009253">
    <property type="term" value="P:peptidoglycan catabolic process"/>
    <property type="evidence" value="ECO:0007669"/>
    <property type="project" value="InterPro"/>
</dbReference>
<comment type="caution">
    <text evidence="3">The sequence shown here is derived from an EMBL/GenBank/DDBJ whole genome shotgun (WGS) entry which is preliminary data.</text>
</comment>
<evidence type="ECO:0000313" key="3">
    <source>
        <dbReference type="EMBL" id="RBW67312.1"/>
    </source>
</evidence>
<dbReference type="InterPro" id="IPR050695">
    <property type="entry name" value="N-acetylmuramoyl_amidase_3"/>
</dbReference>
<keyword evidence="1" id="KW-0378">Hydrolase</keyword>
<gene>
    <name evidence="3" type="ORF">DS031_22875</name>
</gene>
<dbReference type="OrthoDB" id="9763643at2"/>
<dbReference type="Pfam" id="PF01520">
    <property type="entry name" value="Amidase_3"/>
    <property type="match status" value="1"/>
</dbReference>
<dbReference type="AlphaFoldDB" id="A0A366XMF9"/>
<evidence type="ECO:0000259" key="2">
    <source>
        <dbReference type="PROSITE" id="PS51724"/>
    </source>
</evidence>
<dbReference type="EMBL" id="QOCW01000042">
    <property type="protein sequence ID" value="RBW67312.1"/>
    <property type="molecule type" value="Genomic_DNA"/>
</dbReference>
<dbReference type="CDD" id="cd02696">
    <property type="entry name" value="MurNAc-LAA"/>
    <property type="match status" value="1"/>
</dbReference>
<dbReference type="Pfam" id="PF05036">
    <property type="entry name" value="SPOR"/>
    <property type="match status" value="1"/>
</dbReference>
<feature type="domain" description="SPOR" evidence="2">
    <location>
        <begin position="190"/>
        <end position="228"/>
    </location>
</feature>